<reference evidence="1" key="1">
    <citation type="submission" date="2021-02" db="EMBL/GenBank/DDBJ databases">
        <authorList>
            <consortium name="DOE Joint Genome Institute"/>
            <person name="Ahrendt S."/>
            <person name="Looney B.P."/>
            <person name="Miyauchi S."/>
            <person name="Morin E."/>
            <person name="Drula E."/>
            <person name="Courty P.E."/>
            <person name="Chicoki N."/>
            <person name="Fauchery L."/>
            <person name="Kohler A."/>
            <person name="Kuo A."/>
            <person name="Labutti K."/>
            <person name="Pangilinan J."/>
            <person name="Lipzen A."/>
            <person name="Riley R."/>
            <person name="Andreopoulos W."/>
            <person name="He G."/>
            <person name="Johnson J."/>
            <person name="Barry K.W."/>
            <person name="Grigoriev I.V."/>
            <person name="Nagy L."/>
            <person name="Hibbett D."/>
            <person name="Henrissat B."/>
            <person name="Matheny P.B."/>
            <person name="Labbe J."/>
            <person name="Martin F."/>
        </authorList>
    </citation>
    <scope>NUCLEOTIDE SEQUENCE</scope>
    <source>
        <strain evidence="1">FP105234-sp</strain>
    </source>
</reference>
<proteinExistence type="predicted"/>
<sequence>MPHGFLTPAQAKVSDHVSPAHASPTGIAPHKPPPTVPSPVPFHENPLVSQQTDSDVVHRAYEDNPRTFRLRLEHIPDAIGGSHVVTAGLYTTAEQPPLSQRSWKPYDHTEAGCYEIRETAYAGKGMFSLRGHATGSLIAFERPLIIYPSAHVGIAPEGEAAPLDCSMEEGVIARMPNEMRRRLLALHNSQPAARSPEKSICQTNAFNANRVLGCIGSYGVVFETLSLVNHSCVPNAVYHWAPHALAGEIRAQRPIAPGEEVTLMYTDVFAPYDDRRAVLRRHYAFACTCPACRLPPAARAKDDDSRHVGKQLAGMVLPDVTMDEAVFATKKAQRYARLLRAASLWQPVVWEKLARALAMSACALGDAPRAARWARTAAAATRAAIGVDAGWDAVAAAPEQTEWWLTGQRREQDGASVEEVVIWNGPQFCPNSVVGQ</sequence>
<dbReference type="Proteomes" id="UP000814033">
    <property type="component" value="Unassembled WGS sequence"/>
</dbReference>
<keyword evidence="2" id="KW-1185">Reference proteome</keyword>
<evidence type="ECO:0000313" key="2">
    <source>
        <dbReference type="Proteomes" id="UP000814033"/>
    </source>
</evidence>
<evidence type="ECO:0000313" key="1">
    <source>
        <dbReference type="EMBL" id="KAI0042504.1"/>
    </source>
</evidence>
<name>A0ACB8RE71_9AGAM</name>
<accession>A0ACB8RE71</accession>
<organism evidence="1 2">
    <name type="scientific">Auriscalpium vulgare</name>
    <dbReference type="NCBI Taxonomy" id="40419"/>
    <lineage>
        <taxon>Eukaryota</taxon>
        <taxon>Fungi</taxon>
        <taxon>Dikarya</taxon>
        <taxon>Basidiomycota</taxon>
        <taxon>Agaricomycotina</taxon>
        <taxon>Agaricomycetes</taxon>
        <taxon>Russulales</taxon>
        <taxon>Auriscalpiaceae</taxon>
        <taxon>Auriscalpium</taxon>
    </lineage>
</organism>
<dbReference type="EMBL" id="MU276063">
    <property type="protein sequence ID" value="KAI0042504.1"/>
    <property type="molecule type" value="Genomic_DNA"/>
</dbReference>
<reference evidence="1" key="2">
    <citation type="journal article" date="2022" name="New Phytol.">
        <title>Evolutionary transition to the ectomycorrhizal habit in the genomes of a hyperdiverse lineage of mushroom-forming fungi.</title>
        <authorList>
            <person name="Looney B."/>
            <person name="Miyauchi S."/>
            <person name="Morin E."/>
            <person name="Drula E."/>
            <person name="Courty P.E."/>
            <person name="Kohler A."/>
            <person name="Kuo A."/>
            <person name="LaButti K."/>
            <person name="Pangilinan J."/>
            <person name="Lipzen A."/>
            <person name="Riley R."/>
            <person name="Andreopoulos W."/>
            <person name="He G."/>
            <person name="Johnson J."/>
            <person name="Nolan M."/>
            <person name="Tritt A."/>
            <person name="Barry K.W."/>
            <person name="Grigoriev I.V."/>
            <person name="Nagy L.G."/>
            <person name="Hibbett D."/>
            <person name="Henrissat B."/>
            <person name="Matheny P.B."/>
            <person name="Labbe J."/>
            <person name="Martin F.M."/>
        </authorList>
    </citation>
    <scope>NUCLEOTIDE SEQUENCE</scope>
    <source>
        <strain evidence="1">FP105234-sp</strain>
    </source>
</reference>
<protein>
    <submittedName>
        <fullName evidence="1">SET domain-containing protein</fullName>
    </submittedName>
</protein>
<gene>
    <name evidence="1" type="ORF">FA95DRAFT_1682523</name>
</gene>
<comment type="caution">
    <text evidence="1">The sequence shown here is derived from an EMBL/GenBank/DDBJ whole genome shotgun (WGS) entry which is preliminary data.</text>
</comment>